<evidence type="ECO:0000313" key="7">
    <source>
        <dbReference type="EMBL" id="KKO00476.1"/>
    </source>
</evidence>
<protein>
    <recommendedName>
        <fullName evidence="6">Pyrrolo-quinoline quinone repeat domain-containing protein</fullName>
    </recommendedName>
</protein>
<proteinExistence type="inferred from homology"/>
<comment type="caution">
    <text evidence="7">The sequence shown here is derived from an EMBL/GenBank/DDBJ whole genome shotgun (WGS) entry which is preliminary data.</text>
</comment>
<evidence type="ECO:0000256" key="3">
    <source>
        <dbReference type="ARBA" id="ARBA00023002"/>
    </source>
</evidence>
<feature type="domain" description="Pyrrolo-quinoline quinone repeat" evidence="6">
    <location>
        <begin position="195"/>
        <end position="799"/>
    </location>
</feature>
<feature type="region of interest" description="Disordered" evidence="4">
    <location>
        <begin position="161"/>
        <end position="201"/>
    </location>
</feature>
<organism evidence="7">
    <name type="scientific">marine sediment metagenome</name>
    <dbReference type="NCBI Taxonomy" id="412755"/>
    <lineage>
        <taxon>unclassified sequences</taxon>
        <taxon>metagenomes</taxon>
        <taxon>ecological metagenomes</taxon>
    </lineage>
</organism>
<dbReference type="InterPro" id="IPR011047">
    <property type="entry name" value="Quinoprotein_ADH-like_sf"/>
</dbReference>
<dbReference type="GO" id="GO:0048038">
    <property type="term" value="F:quinone binding"/>
    <property type="evidence" value="ECO:0007669"/>
    <property type="project" value="InterPro"/>
</dbReference>
<evidence type="ECO:0000256" key="2">
    <source>
        <dbReference type="ARBA" id="ARBA00008156"/>
    </source>
</evidence>
<sequence length="827" mass="89113">MRRRKPDPLLARWTLLLVAFIALLMSIGMALPGAWLAVLGGSFYYLIAGAAGAWASWLILRGRHVLGVRLFAVVALGTLLWSLWEISSKAWMHSWGFDLAGRVGAHTVLLLVMTVSVLLMRPRRSGRSGLGRAVLILGVPVILLAAGVLLWLQIGQSPAATQPTVQNESPAPAETADQRDDSLRRAATRRGPEEWTAYGGSNLGQGFSTAAMITPDNVANLKKRWEFQTGDEAPGDRVFQAFQNTPLKIDDSLYLCSSSNQVFALNPSNGHQQWHFDPEVSTAAMELLFSGACRTLGYHQRETETAALCAQRILVATVDSRLIALDAQTGELCADFGDNGTVDLSQGMGSQDSGLSVGTSGPVVVGDLVIVGQQINNIQRGDAPSGVTRAYDATTGELVWVWDAWRTEATRQPPTEGETWPRGTPAVWTVMSADETLGLVYLATGNSTNDHWGGNRAPEEEQYASAVVALDAQTGATRWHYRTVDHDLWNYDLGAQPTLTDLDIEGETRRVVIQGAKTGAIFVLDARTGEPLTPIERRAAPQGTVDGDWTELTQPHSTAFPNFAGAPGREAERIDESHVFGLTPLDALFCRIQFNRMRYEGIFTPPSDKGAGTLLFPGTIGGLNWGGVSVNPEQAILITNNSRLANRVQLSPPSQGSPATIGEGGARPDQPINPQAGAPYTVDRPLWFSPLGVPCIAPPWGYLSATDLRTGRLLWTHPLGTGYDTGPMGIPTRLKLRIGTPNLGGSVNTRSGLTFIAAAQDNFLRAFNTRTGELLWEGRLPAGGQATPMTYTHNDRQYVAVAAGGHARLETDPGDSLVVFALPEEQP</sequence>
<dbReference type="NCBIfam" id="TIGR03074">
    <property type="entry name" value="PQQ_membr_DH"/>
    <property type="match status" value="1"/>
</dbReference>
<evidence type="ECO:0000259" key="6">
    <source>
        <dbReference type="Pfam" id="PF01011"/>
    </source>
</evidence>
<keyword evidence="5" id="KW-0472">Membrane</keyword>
<accession>A0A0F9V5G9</accession>
<dbReference type="EMBL" id="LAZR01000040">
    <property type="protein sequence ID" value="KKO00476.1"/>
    <property type="molecule type" value="Genomic_DNA"/>
</dbReference>
<dbReference type="Pfam" id="PF01011">
    <property type="entry name" value="PQQ"/>
    <property type="match status" value="1"/>
</dbReference>
<keyword evidence="3" id="KW-0560">Oxidoreductase</keyword>
<feature type="region of interest" description="Disordered" evidence="4">
    <location>
        <begin position="648"/>
        <end position="676"/>
    </location>
</feature>
<dbReference type="GO" id="GO:0016020">
    <property type="term" value="C:membrane"/>
    <property type="evidence" value="ECO:0007669"/>
    <property type="project" value="InterPro"/>
</dbReference>
<name>A0A0F9V5G9_9ZZZZ</name>
<feature type="compositionally biased region" description="Polar residues" evidence="4">
    <location>
        <begin position="648"/>
        <end position="658"/>
    </location>
</feature>
<feature type="transmembrane region" description="Helical" evidence="5">
    <location>
        <begin position="67"/>
        <end position="84"/>
    </location>
</feature>
<dbReference type="Gene3D" id="2.140.10.10">
    <property type="entry name" value="Quinoprotein alcohol dehydrogenase-like superfamily"/>
    <property type="match status" value="2"/>
</dbReference>
<dbReference type="CDD" id="cd10280">
    <property type="entry name" value="PQQ_mGDH"/>
    <property type="match status" value="1"/>
</dbReference>
<reference evidence="7" key="1">
    <citation type="journal article" date="2015" name="Nature">
        <title>Complex archaea that bridge the gap between prokaryotes and eukaryotes.</title>
        <authorList>
            <person name="Spang A."/>
            <person name="Saw J.H."/>
            <person name="Jorgensen S.L."/>
            <person name="Zaremba-Niedzwiedzka K."/>
            <person name="Martijn J."/>
            <person name="Lind A.E."/>
            <person name="van Eijk R."/>
            <person name="Schleper C."/>
            <person name="Guy L."/>
            <person name="Ettema T.J."/>
        </authorList>
    </citation>
    <scope>NUCLEOTIDE SEQUENCE</scope>
</reference>
<evidence type="ECO:0000256" key="1">
    <source>
        <dbReference type="ARBA" id="ARBA00001931"/>
    </source>
</evidence>
<dbReference type="PANTHER" id="PTHR32303:SF4">
    <property type="entry name" value="QUINOPROTEIN GLUCOSE DEHYDROGENASE"/>
    <property type="match status" value="1"/>
</dbReference>
<evidence type="ECO:0000256" key="5">
    <source>
        <dbReference type="SAM" id="Phobius"/>
    </source>
</evidence>
<dbReference type="InterPro" id="IPR017511">
    <property type="entry name" value="PQQ_mDH"/>
</dbReference>
<comment type="similarity">
    <text evidence="2">Belongs to the bacterial PQQ dehydrogenase family.</text>
</comment>
<dbReference type="InterPro" id="IPR002372">
    <property type="entry name" value="PQQ_rpt_dom"/>
</dbReference>
<keyword evidence="5" id="KW-0812">Transmembrane</keyword>
<dbReference type="PANTHER" id="PTHR32303">
    <property type="entry name" value="QUINOPROTEIN ALCOHOL DEHYDROGENASE (CYTOCHROME C)"/>
    <property type="match status" value="1"/>
</dbReference>
<comment type="cofactor">
    <cofactor evidence="1">
        <name>pyrroloquinoline quinone</name>
        <dbReference type="ChEBI" id="CHEBI:58442"/>
    </cofactor>
</comment>
<dbReference type="GO" id="GO:0008876">
    <property type="term" value="F:quinoprotein glucose dehydrogenase activity"/>
    <property type="evidence" value="ECO:0007669"/>
    <property type="project" value="TreeGrafter"/>
</dbReference>
<dbReference type="SMART" id="SM00564">
    <property type="entry name" value="PQQ"/>
    <property type="match status" value="6"/>
</dbReference>
<dbReference type="SUPFAM" id="SSF50998">
    <property type="entry name" value="Quinoprotein alcohol dehydrogenase-like"/>
    <property type="match status" value="1"/>
</dbReference>
<gene>
    <name evidence="7" type="ORF">LCGC14_0125670</name>
</gene>
<dbReference type="AlphaFoldDB" id="A0A0F9V5G9"/>
<feature type="transmembrane region" description="Helical" evidence="5">
    <location>
        <begin position="104"/>
        <end position="121"/>
    </location>
</feature>
<feature type="transmembrane region" description="Helical" evidence="5">
    <location>
        <begin position="12"/>
        <end position="37"/>
    </location>
</feature>
<feature type="transmembrane region" description="Helical" evidence="5">
    <location>
        <begin position="43"/>
        <end position="60"/>
    </location>
</feature>
<dbReference type="InterPro" id="IPR018391">
    <property type="entry name" value="PQQ_b-propeller_rpt"/>
</dbReference>
<keyword evidence="5" id="KW-1133">Transmembrane helix</keyword>
<feature type="transmembrane region" description="Helical" evidence="5">
    <location>
        <begin position="133"/>
        <end position="154"/>
    </location>
</feature>
<evidence type="ECO:0000256" key="4">
    <source>
        <dbReference type="SAM" id="MobiDB-lite"/>
    </source>
</evidence>